<feature type="region of interest" description="Disordered" evidence="1">
    <location>
        <begin position="32"/>
        <end position="62"/>
    </location>
</feature>
<feature type="compositionally biased region" description="Basic residues" evidence="1">
    <location>
        <begin position="40"/>
        <end position="49"/>
    </location>
</feature>
<gene>
    <name evidence="2" type="ORF">PAPOLLO_LOCUS24577</name>
</gene>
<organism evidence="2 3">
    <name type="scientific">Parnassius apollo</name>
    <name type="common">Apollo butterfly</name>
    <name type="synonym">Papilio apollo</name>
    <dbReference type="NCBI Taxonomy" id="110799"/>
    <lineage>
        <taxon>Eukaryota</taxon>
        <taxon>Metazoa</taxon>
        <taxon>Ecdysozoa</taxon>
        <taxon>Arthropoda</taxon>
        <taxon>Hexapoda</taxon>
        <taxon>Insecta</taxon>
        <taxon>Pterygota</taxon>
        <taxon>Neoptera</taxon>
        <taxon>Endopterygota</taxon>
        <taxon>Lepidoptera</taxon>
        <taxon>Glossata</taxon>
        <taxon>Ditrysia</taxon>
        <taxon>Papilionoidea</taxon>
        <taxon>Papilionidae</taxon>
        <taxon>Parnassiinae</taxon>
        <taxon>Parnassini</taxon>
        <taxon>Parnassius</taxon>
        <taxon>Parnassius</taxon>
    </lineage>
</organism>
<protein>
    <submittedName>
        <fullName evidence="2">(apollo) hypothetical protein</fullName>
    </submittedName>
</protein>
<reference evidence="2" key="1">
    <citation type="submission" date="2021-04" db="EMBL/GenBank/DDBJ databases">
        <authorList>
            <person name="Tunstrom K."/>
        </authorList>
    </citation>
    <scope>NUCLEOTIDE SEQUENCE</scope>
</reference>
<evidence type="ECO:0000313" key="3">
    <source>
        <dbReference type="Proteomes" id="UP000691718"/>
    </source>
</evidence>
<dbReference type="EMBL" id="CAJQZP010001479">
    <property type="protein sequence ID" value="CAG5049744.1"/>
    <property type="molecule type" value="Genomic_DNA"/>
</dbReference>
<proteinExistence type="predicted"/>
<dbReference type="AlphaFoldDB" id="A0A8S3Y7R2"/>
<accession>A0A8S3Y7R2</accession>
<name>A0A8S3Y7R2_PARAO</name>
<evidence type="ECO:0000256" key="1">
    <source>
        <dbReference type="SAM" id="MobiDB-lite"/>
    </source>
</evidence>
<sequence length="115" mass="12145">MLSKVIQICQAAEISKEESLCIDSNEAESGQVDAVQGNRRGARGWRSGRGRTQTASTSRGGRAVGAAQAAPAAAEPCVRCGCVRCAGGYKCPARQARCFVCDKKVIFHGCVNKRV</sequence>
<dbReference type="Proteomes" id="UP000691718">
    <property type="component" value="Unassembled WGS sequence"/>
</dbReference>
<comment type="caution">
    <text evidence="2">The sequence shown here is derived from an EMBL/GenBank/DDBJ whole genome shotgun (WGS) entry which is preliminary data.</text>
</comment>
<evidence type="ECO:0000313" key="2">
    <source>
        <dbReference type="EMBL" id="CAG5049744.1"/>
    </source>
</evidence>
<keyword evidence="3" id="KW-1185">Reference proteome</keyword>